<dbReference type="RefSeq" id="WP_219766740.1">
    <property type="nucleotide sequence ID" value="NZ_JAHYBZ010000016.1"/>
</dbReference>
<proteinExistence type="predicted"/>
<dbReference type="Proteomes" id="UP001196565">
    <property type="component" value="Unassembled WGS sequence"/>
</dbReference>
<reference evidence="4 5" key="1">
    <citation type="submission" date="2021-07" db="EMBL/GenBank/DDBJ databases">
        <authorList>
            <person name="So Y."/>
        </authorList>
    </citation>
    <scope>NUCLEOTIDE SEQUENCE [LARGE SCALE GENOMIC DNA]</scope>
    <source>
        <strain evidence="4 5">HJA6</strain>
    </source>
</reference>
<keyword evidence="2" id="KW-0472">Membrane</keyword>
<accession>A0ABS7AHT1</accession>
<keyword evidence="2" id="KW-0812">Transmembrane</keyword>
<protein>
    <submittedName>
        <fullName evidence="4">Toll/interleukin-1 receptor domain-containing protein</fullName>
    </submittedName>
</protein>
<feature type="region of interest" description="Disordered" evidence="1">
    <location>
        <begin position="267"/>
        <end position="311"/>
    </location>
</feature>
<dbReference type="EMBL" id="JAHYBZ010000016">
    <property type="protein sequence ID" value="MBW6401871.1"/>
    <property type="molecule type" value="Genomic_DNA"/>
</dbReference>
<evidence type="ECO:0000256" key="1">
    <source>
        <dbReference type="SAM" id="MobiDB-lite"/>
    </source>
</evidence>
<evidence type="ECO:0000313" key="4">
    <source>
        <dbReference type="EMBL" id="MBW6401871.1"/>
    </source>
</evidence>
<organism evidence="4 5">
    <name type="scientific">Roseomonas alba</name>
    <dbReference type="NCBI Taxonomy" id="2846776"/>
    <lineage>
        <taxon>Bacteria</taxon>
        <taxon>Pseudomonadati</taxon>
        <taxon>Pseudomonadota</taxon>
        <taxon>Alphaproteobacteria</taxon>
        <taxon>Acetobacterales</taxon>
        <taxon>Roseomonadaceae</taxon>
        <taxon>Roseomonas</taxon>
    </lineage>
</organism>
<evidence type="ECO:0000259" key="3">
    <source>
        <dbReference type="PROSITE" id="PS50104"/>
    </source>
</evidence>
<feature type="transmembrane region" description="Helical" evidence="2">
    <location>
        <begin position="221"/>
        <end position="242"/>
    </location>
</feature>
<keyword evidence="2" id="KW-1133">Transmembrane helix</keyword>
<comment type="caution">
    <text evidence="4">The sequence shown here is derived from an EMBL/GenBank/DDBJ whole genome shotgun (WGS) entry which is preliminary data.</text>
</comment>
<dbReference type="SUPFAM" id="SSF52200">
    <property type="entry name" value="Toll/Interleukin receptor TIR domain"/>
    <property type="match status" value="1"/>
</dbReference>
<dbReference type="InterPro" id="IPR000157">
    <property type="entry name" value="TIR_dom"/>
</dbReference>
<sequence>MPHDVFLSYASPDRAAADAVCAALESRGIRCWIAPRDVPAGADWGEAILTAIGRAHAMVLILSRSTANSVHVRNEVVTAVSQSLALVPVRIEDCQPGGALRLHLAGAHWLNIFPPPFAQHVDALVAGVRLALAADATIEIPRAQAAALVAAARASHAAAHGRPAGPPPGGGQLAMSPPRHAGPPPDAPGRAAPMLAAAAAPRAAAPARQAASPAPSSKRPALILALLAVLLLTALGAAAWVFEPRLRALLGAAAMLPVATGVTSAVAAPPPDEPRGLGSSATLPGLGGPLMLPPSPTAPAADSSPRSLAPATVLPGLGGSVALPPAAVTPAVPAPFAPALRPAPAP</sequence>
<keyword evidence="5" id="KW-1185">Reference proteome</keyword>
<dbReference type="PROSITE" id="PS50104">
    <property type="entry name" value="TIR"/>
    <property type="match status" value="1"/>
</dbReference>
<feature type="region of interest" description="Disordered" evidence="1">
    <location>
        <begin position="158"/>
        <end position="195"/>
    </location>
</feature>
<evidence type="ECO:0000256" key="2">
    <source>
        <dbReference type="SAM" id="Phobius"/>
    </source>
</evidence>
<dbReference type="Pfam" id="PF13676">
    <property type="entry name" value="TIR_2"/>
    <property type="match status" value="1"/>
</dbReference>
<gene>
    <name evidence="4" type="ORF">KPL78_28760</name>
</gene>
<dbReference type="InterPro" id="IPR035897">
    <property type="entry name" value="Toll_tir_struct_dom_sf"/>
</dbReference>
<feature type="domain" description="TIR" evidence="3">
    <location>
        <begin position="1"/>
        <end position="132"/>
    </location>
</feature>
<keyword evidence="4" id="KW-0675">Receptor</keyword>
<evidence type="ECO:0000313" key="5">
    <source>
        <dbReference type="Proteomes" id="UP001196565"/>
    </source>
</evidence>
<feature type="non-terminal residue" evidence="4">
    <location>
        <position position="346"/>
    </location>
</feature>
<feature type="transmembrane region" description="Helical" evidence="2">
    <location>
        <begin position="248"/>
        <end position="268"/>
    </location>
</feature>
<dbReference type="Gene3D" id="3.40.50.10140">
    <property type="entry name" value="Toll/interleukin-1 receptor homology (TIR) domain"/>
    <property type="match status" value="1"/>
</dbReference>
<name>A0ABS7AHT1_9PROT</name>